<comment type="caution">
    <text evidence="4">The sequence shown here is derived from an EMBL/GenBank/DDBJ whole genome shotgun (WGS) entry which is preliminary data.</text>
</comment>
<feature type="domain" description="Calcineurin-like phosphoesterase" evidence="3">
    <location>
        <begin position="56"/>
        <end position="155"/>
    </location>
</feature>
<evidence type="ECO:0000313" key="4">
    <source>
        <dbReference type="EMBL" id="CAJ1890332.1"/>
    </source>
</evidence>
<evidence type="ECO:0000256" key="1">
    <source>
        <dbReference type="SAM" id="MobiDB-lite"/>
    </source>
</evidence>
<keyword evidence="5" id="KW-1185">Reference proteome</keyword>
<keyword evidence="2" id="KW-0732">Signal</keyword>
<reference evidence="4" key="1">
    <citation type="submission" date="2023-08" db="EMBL/GenBank/DDBJ databases">
        <authorList>
            <person name="Audoor S."/>
            <person name="Bilcke G."/>
        </authorList>
    </citation>
    <scope>NUCLEOTIDE SEQUENCE</scope>
</reference>
<evidence type="ECO:0000313" key="5">
    <source>
        <dbReference type="Proteomes" id="UP001295423"/>
    </source>
</evidence>
<dbReference type="InterPro" id="IPR004843">
    <property type="entry name" value="Calcineurin-like_PHP"/>
</dbReference>
<sequence length="431" mass="49197">MSTTIAVLIVLFLKLSLAKALVSSYWRYGQSQPRVASTPLKMTGNNKMDHLTKIDRVLCISDLHVDHNDNMEWLANHTLADTIEGISLQESDLVVVAGDISHDLERIEQALGYLQRQGSSILFVPGNHEAWLHSSELDKGDSYEKLERINDLCQSMCVHTNPVLVGNTEERPHGLWIAPLQSWYDGTLSVASLEDLCDDFGRWPWVDFIKCRWRNFAPMGGGNKRIPNGLVEYFLEQNRVVWDGMEDAMKSSPGASCSNLMTVSHFLPNQQCLPDWVDVDSSEFDRNKWLEHGGGGVSAKFAKVAGTKLLDEQIRNHNLAPIQRQLHIFGHSHRPKDFEKDQIRYIHNPLGKPRERDIFMVSPKVDFQPVWDTRSGEIRGETIIRFWDEKGGGVDALRERMKKSKRKTRYGKGYKKVKKKSKNQTTERSSR</sequence>
<dbReference type="CDD" id="cd00838">
    <property type="entry name" value="MPP_superfamily"/>
    <property type="match status" value="1"/>
</dbReference>
<dbReference type="SUPFAM" id="SSF56300">
    <property type="entry name" value="Metallo-dependent phosphatases"/>
    <property type="match status" value="1"/>
</dbReference>
<feature type="signal peptide" evidence="2">
    <location>
        <begin position="1"/>
        <end position="20"/>
    </location>
</feature>
<dbReference type="GO" id="GO:0016787">
    <property type="term" value="F:hydrolase activity"/>
    <property type="evidence" value="ECO:0007669"/>
    <property type="project" value="InterPro"/>
</dbReference>
<dbReference type="PANTHER" id="PTHR36492:SF2">
    <property type="entry name" value="[ACYL-CARRIER-PROTEIN] PHOSPHODIESTERASE PPTH"/>
    <property type="match status" value="1"/>
</dbReference>
<proteinExistence type="predicted"/>
<name>A0AAD2CAP8_9STRA</name>
<evidence type="ECO:0000259" key="3">
    <source>
        <dbReference type="Pfam" id="PF00149"/>
    </source>
</evidence>
<dbReference type="EMBL" id="CAKOGP040000001">
    <property type="protein sequence ID" value="CAJ1890332.1"/>
    <property type="molecule type" value="Genomic_DNA"/>
</dbReference>
<dbReference type="Pfam" id="PF00149">
    <property type="entry name" value="Metallophos"/>
    <property type="match status" value="1"/>
</dbReference>
<evidence type="ECO:0000256" key="2">
    <source>
        <dbReference type="SAM" id="SignalP"/>
    </source>
</evidence>
<organism evidence="4 5">
    <name type="scientific">Cylindrotheca closterium</name>
    <dbReference type="NCBI Taxonomy" id="2856"/>
    <lineage>
        <taxon>Eukaryota</taxon>
        <taxon>Sar</taxon>
        <taxon>Stramenopiles</taxon>
        <taxon>Ochrophyta</taxon>
        <taxon>Bacillariophyta</taxon>
        <taxon>Bacillariophyceae</taxon>
        <taxon>Bacillariophycidae</taxon>
        <taxon>Bacillariales</taxon>
        <taxon>Bacillariaceae</taxon>
        <taxon>Cylindrotheca</taxon>
    </lineage>
</organism>
<dbReference type="Proteomes" id="UP001295423">
    <property type="component" value="Unassembled WGS sequence"/>
</dbReference>
<feature type="chain" id="PRO_5042102450" description="Calcineurin-like phosphoesterase domain-containing protein" evidence="2">
    <location>
        <begin position="21"/>
        <end position="431"/>
    </location>
</feature>
<feature type="region of interest" description="Disordered" evidence="1">
    <location>
        <begin position="399"/>
        <end position="431"/>
    </location>
</feature>
<dbReference type="PANTHER" id="PTHR36492">
    <property type="match status" value="1"/>
</dbReference>
<protein>
    <recommendedName>
        <fullName evidence="3">Calcineurin-like phosphoesterase domain-containing protein</fullName>
    </recommendedName>
</protein>
<dbReference type="Gene3D" id="3.60.21.10">
    <property type="match status" value="1"/>
</dbReference>
<feature type="compositionally biased region" description="Basic residues" evidence="1">
    <location>
        <begin position="400"/>
        <end position="422"/>
    </location>
</feature>
<gene>
    <name evidence="4" type="ORF">CYCCA115_LOCUS46</name>
</gene>
<dbReference type="InterPro" id="IPR029052">
    <property type="entry name" value="Metallo-depent_PP-like"/>
</dbReference>
<dbReference type="AlphaFoldDB" id="A0AAD2CAP8"/>
<accession>A0AAD2CAP8</accession>
<dbReference type="InterPro" id="IPR052963">
    <property type="entry name" value="Pantetheine_PDE"/>
</dbReference>